<reference evidence="1 2" key="1">
    <citation type="submission" date="2007-01" db="EMBL/GenBank/DDBJ databases">
        <authorList>
            <person name="Haygood M."/>
            <person name="Podell S."/>
            <person name="Anderson C."/>
            <person name="Hopkinson B."/>
            <person name="Roe K."/>
            <person name="Barbeau K."/>
            <person name="Gaasterland T."/>
            <person name="Ferriera S."/>
            <person name="Johnson J."/>
            <person name="Kravitz S."/>
            <person name="Beeson K."/>
            <person name="Sutton G."/>
            <person name="Rogers Y.-H."/>
            <person name="Friedman R."/>
            <person name="Frazier M."/>
            <person name="Venter J.C."/>
        </authorList>
    </citation>
    <scope>NUCLEOTIDE SEQUENCE [LARGE SCALE GENOMIC DNA]</scope>
    <source>
        <strain evidence="1 2">ATCC 23134</strain>
    </source>
</reference>
<proteinExistence type="predicted"/>
<name>A1ZW80_MICM2</name>
<keyword evidence="2" id="KW-1185">Reference proteome</keyword>
<dbReference type="AlphaFoldDB" id="A1ZW80"/>
<protein>
    <submittedName>
        <fullName evidence="1">Uncharacterized protein</fullName>
    </submittedName>
</protein>
<gene>
    <name evidence="1" type="ORF">M23134_04499</name>
</gene>
<sequence length="274" mass="32361">MMSKHLCILLTLLCVYCNPKKSETKKSISQGDLKSLQGHWVLTNYLDNIVQSKAIEKHTKDPLSFSAIILTISSGNMRYYGLINPYQKEKLYPDYDSLITIKHWHHYQLSYDRTSDKIMGVFVGGKKNTTDSIKYTFRRIRKNELKLVKGIEDKDWHPIKTFHPFFIEQLISGKYKALNKDSQAPFMTLDTMGKMRGFKKYNKYHIHSYFMTNHPFRPEDAIIFEDTLKKNRPLHKSVVYSWAFRQDTLILTEMHTQSHEQWSKGTKTYTFIKQ</sequence>
<dbReference type="EMBL" id="AAWS01000050">
    <property type="protein sequence ID" value="EAY25318.1"/>
    <property type="molecule type" value="Genomic_DNA"/>
</dbReference>
<organism evidence="1 2">
    <name type="scientific">Microscilla marina ATCC 23134</name>
    <dbReference type="NCBI Taxonomy" id="313606"/>
    <lineage>
        <taxon>Bacteria</taxon>
        <taxon>Pseudomonadati</taxon>
        <taxon>Bacteroidota</taxon>
        <taxon>Cytophagia</taxon>
        <taxon>Cytophagales</taxon>
        <taxon>Microscillaceae</taxon>
        <taxon>Microscilla</taxon>
    </lineage>
</organism>
<evidence type="ECO:0000313" key="1">
    <source>
        <dbReference type="EMBL" id="EAY25318.1"/>
    </source>
</evidence>
<dbReference type="Proteomes" id="UP000004095">
    <property type="component" value="Unassembled WGS sequence"/>
</dbReference>
<comment type="caution">
    <text evidence="1">The sequence shown here is derived from an EMBL/GenBank/DDBJ whole genome shotgun (WGS) entry which is preliminary data.</text>
</comment>
<accession>A1ZW80</accession>
<evidence type="ECO:0000313" key="2">
    <source>
        <dbReference type="Proteomes" id="UP000004095"/>
    </source>
</evidence>
<dbReference type="RefSeq" id="WP_002702959.1">
    <property type="nucleotide sequence ID" value="NZ_AAWS01000050.1"/>
</dbReference>